<dbReference type="RefSeq" id="WP_216244870.1">
    <property type="nucleotide sequence ID" value="NZ_JABACJ020000029.1"/>
</dbReference>
<dbReference type="PANTHER" id="PTHR10458:SF22">
    <property type="entry name" value="PEPTIDE DEFORMYLASE"/>
    <property type="match status" value="1"/>
</dbReference>
<feature type="binding site" evidence="2">
    <location>
        <position position="93"/>
    </location>
    <ligand>
        <name>Fe cation</name>
        <dbReference type="ChEBI" id="CHEBI:24875"/>
    </ligand>
</feature>
<dbReference type="EMBL" id="JABACJ020000029">
    <property type="protein sequence ID" value="MBU3878222.1"/>
    <property type="molecule type" value="Genomic_DNA"/>
</dbReference>
<dbReference type="EC" id="3.5.1.88" evidence="2"/>
<keyword evidence="1 2" id="KW-0408">Iron</keyword>
<sequence>MIKEILLLGNEKLYEPSTEVQRSKLEGLSQVIQDLHDTLMDFREKYHAGRAVAAPQIGVQKRMLYMYIDQPVVFINPSLEFPDDEKMEVMDDCMSFPGLLVKVERYKRCIIHYKDENWNDCEMSLEGNLSELLQHEYDHLDGILAVMRAKDDKSLFLKAGIDQAQALSER</sequence>
<comment type="cofactor">
    <cofactor evidence="2">
        <name>Fe(2+)</name>
        <dbReference type="ChEBI" id="CHEBI:29033"/>
    </cofactor>
    <text evidence="2">Binds 1 Fe(2+) ion.</text>
</comment>
<feature type="binding site" evidence="2">
    <location>
        <position position="135"/>
    </location>
    <ligand>
        <name>Fe cation</name>
        <dbReference type="ChEBI" id="CHEBI:24875"/>
    </ligand>
</feature>
<proteinExistence type="inferred from homology"/>
<evidence type="ECO:0000256" key="2">
    <source>
        <dbReference type="HAMAP-Rule" id="MF_00163"/>
    </source>
</evidence>
<comment type="caution">
    <text evidence="3">The sequence shown here is derived from an EMBL/GenBank/DDBJ whole genome shotgun (WGS) entry which is preliminary data.</text>
</comment>
<keyword evidence="4" id="KW-1185">Reference proteome</keyword>
<name>A0ABS6D9D6_9FIRM</name>
<dbReference type="PANTHER" id="PTHR10458">
    <property type="entry name" value="PEPTIDE DEFORMYLASE"/>
    <property type="match status" value="1"/>
</dbReference>
<keyword evidence="2" id="KW-0648">Protein biosynthesis</keyword>
<dbReference type="HAMAP" id="MF_00163">
    <property type="entry name" value="Pep_deformylase"/>
    <property type="match status" value="1"/>
</dbReference>
<protein>
    <recommendedName>
        <fullName evidence="2">Peptide deformylase</fullName>
        <shortName evidence="2">PDF</shortName>
        <ecNumber evidence="2">3.5.1.88</ecNumber>
    </recommendedName>
    <alternativeName>
        <fullName evidence="2">Polypeptide deformylase</fullName>
    </alternativeName>
</protein>
<dbReference type="Proteomes" id="UP000723714">
    <property type="component" value="Unassembled WGS sequence"/>
</dbReference>
<feature type="active site" evidence="2">
    <location>
        <position position="136"/>
    </location>
</feature>
<comment type="function">
    <text evidence="2">Removes the formyl group from the N-terminal Met of newly synthesized proteins. Requires at least a dipeptide for an efficient rate of reaction. N-terminal L-methionine is a prerequisite for activity but the enzyme has broad specificity at other positions.</text>
</comment>
<evidence type="ECO:0000256" key="1">
    <source>
        <dbReference type="ARBA" id="ARBA00023004"/>
    </source>
</evidence>
<dbReference type="Pfam" id="PF01327">
    <property type="entry name" value="Pep_deformylase"/>
    <property type="match status" value="1"/>
</dbReference>
<dbReference type="CDD" id="cd00487">
    <property type="entry name" value="Pep_deformylase"/>
    <property type="match status" value="1"/>
</dbReference>
<evidence type="ECO:0000313" key="3">
    <source>
        <dbReference type="EMBL" id="MBU3878222.1"/>
    </source>
</evidence>
<keyword evidence="2" id="KW-0378">Hydrolase</keyword>
<evidence type="ECO:0000313" key="4">
    <source>
        <dbReference type="Proteomes" id="UP000723714"/>
    </source>
</evidence>
<reference evidence="3 4" key="1">
    <citation type="submission" date="2021-06" db="EMBL/GenBank/DDBJ databases">
        <title>Faecalicatena sp. nov. isolated from porcine feces.</title>
        <authorList>
            <person name="Oh B.S."/>
            <person name="Lee J.H."/>
        </authorList>
    </citation>
    <scope>NUCLEOTIDE SEQUENCE [LARGE SCALE GENOMIC DNA]</scope>
    <source>
        <strain evidence="3 4">AGMB00832</strain>
    </source>
</reference>
<dbReference type="PIRSF" id="PIRSF004749">
    <property type="entry name" value="Pep_def"/>
    <property type="match status" value="1"/>
</dbReference>
<comment type="similarity">
    <text evidence="2">Belongs to the polypeptide deformylase family.</text>
</comment>
<organism evidence="3 4">
    <name type="scientific">Faecalicatena faecalis</name>
    <dbReference type="NCBI Taxonomy" id="2726362"/>
    <lineage>
        <taxon>Bacteria</taxon>
        <taxon>Bacillati</taxon>
        <taxon>Bacillota</taxon>
        <taxon>Clostridia</taxon>
        <taxon>Lachnospirales</taxon>
        <taxon>Lachnospiraceae</taxon>
        <taxon>Faecalicatena</taxon>
    </lineage>
</organism>
<accession>A0ABS6D9D6</accession>
<feature type="binding site" evidence="2">
    <location>
        <position position="139"/>
    </location>
    <ligand>
        <name>Fe cation</name>
        <dbReference type="ChEBI" id="CHEBI:24875"/>
    </ligand>
</feature>
<gene>
    <name evidence="2" type="primary">def</name>
    <name evidence="3" type="ORF">HGO97_020685</name>
</gene>
<dbReference type="InterPro" id="IPR023635">
    <property type="entry name" value="Peptide_deformylase"/>
</dbReference>
<keyword evidence="2" id="KW-0479">Metal-binding</keyword>
<comment type="catalytic activity">
    <reaction evidence="2">
        <text>N-terminal N-formyl-L-methionyl-[peptide] + H2O = N-terminal L-methionyl-[peptide] + formate</text>
        <dbReference type="Rhea" id="RHEA:24420"/>
        <dbReference type="Rhea" id="RHEA-COMP:10639"/>
        <dbReference type="Rhea" id="RHEA-COMP:10640"/>
        <dbReference type="ChEBI" id="CHEBI:15377"/>
        <dbReference type="ChEBI" id="CHEBI:15740"/>
        <dbReference type="ChEBI" id="CHEBI:49298"/>
        <dbReference type="ChEBI" id="CHEBI:64731"/>
        <dbReference type="EC" id="3.5.1.88"/>
    </reaction>
</comment>